<feature type="region of interest" description="Disordered" evidence="10">
    <location>
        <begin position="295"/>
        <end position="315"/>
    </location>
</feature>
<evidence type="ECO:0000259" key="11">
    <source>
        <dbReference type="PROSITE" id="PS51192"/>
    </source>
</evidence>
<evidence type="ECO:0000256" key="8">
    <source>
        <dbReference type="ARBA" id="ARBA00047984"/>
    </source>
</evidence>
<dbReference type="Pfam" id="PF00271">
    <property type="entry name" value="Helicase_C"/>
    <property type="match status" value="1"/>
</dbReference>
<evidence type="ECO:0000313" key="14">
    <source>
        <dbReference type="Proteomes" id="UP001310890"/>
    </source>
</evidence>
<keyword evidence="9" id="KW-0347">Helicase</keyword>
<dbReference type="PROSITE" id="PS51194">
    <property type="entry name" value="HELICASE_CTER"/>
    <property type="match status" value="1"/>
</dbReference>
<dbReference type="PROSITE" id="PS51192">
    <property type="entry name" value="HELICASE_ATP_BIND_1"/>
    <property type="match status" value="1"/>
</dbReference>
<feature type="region of interest" description="Disordered" evidence="10">
    <location>
        <begin position="640"/>
        <end position="692"/>
    </location>
</feature>
<comment type="catalytic activity">
    <reaction evidence="8 9">
        <text>ATP + H2O = ADP + phosphate + H(+)</text>
        <dbReference type="Rhea" id="RHEA:13065"/>
        <dbReference type="ChEBI" id="CHEBI:15377"/>
        <dbReference type="ChEBI" id="CHEBI:15378"/>
        <dbReference type="ChEBI" id="CHEBI:30616"/>
        <dbReference type="ChEBI" id="CHEBI:43474"/>
        <dbReference type="ChEBI" id="CHEBI:456216"/>
        <dbReference type="EC" id="3.6.4.13"/>
    </reaction>
</comment>
<dbReference type="InterPro" id="IPR027417">
    <property type="entry name" value="P-loop_NTPase"/>
</dbReference>
<evidence type="ECO:0000256" key="4">
    <source>
        <dbReference type="ARBA" id="ARBA00022884"/>
    </source>
</evidence>
<feature type="compositionally biased region" description="Polar residues" evidence="10">
    <location>
        <begin position="24"/>
        <end position="43"/>
    </location>
</feature>
<comment type="function">
    <text evidence="5">ATP-dependent RNA helicase involved in 40S ribosomal subunit biogenesis. Required for the processing and cleavage of 35S pre-rRNA at sites A0, A1, and A2, leading to mature 18S rRNA.</text>
</comment>
<keyword evidence="4 9" id="KW-0694">RNA-binding</keyword>
<keyword evidence="2 9" id="KW-0378">Hydrolase</keyword>
<dbReference type="InterPro" id="IPR044764">
    <property type="entry name" value="DDX52/Rok1_DEADc"/>
</dbReference>
<dbReference type="InterPro" id="IPR011545">
    <property type="entry name" value="DEAD/DEAH_box_helicase_dom"/>
</dbReference>
<dbReference type="Proteomes" id="UP001310890">
    <property type="component" value="Unassembled WGS sequence"/>
</dbReference>
<dbReference type="GO" id="GO:0003723">
    <property type="term" value="F:RNA binding"/>
    <property type="evidence" value="ECO:0007669"/>
    <property type="project" value="UniProtKB-UniRule"/>
</dbReference>
<comment type="similarity">
    <text evidence="6">Belongs to the DEAD box helicase family. DDX52/ROK1 subfamily.</text>
</comment>
<sequence>MDALKLLSRSTKSRTRRQNVPEVTPSTGQSSSPQLFATSNSTSPRKRKREEFVAPSSTNPADGIEFFAENPIGLPGRKATLEVRGLDDAIHDVSETSRRSTVPTLPEDDVRAILREHKIKIVRLNPEPVGAHSKHSRAGGRSGKAAKPALYLQPLQSFQHLTDRYGITRKLASNINDQGYSKPTEVQLSALPVLLDESTPIAQSSDLLHAGAAGAIDLLSIAPTGSGKTLAFMIPILHGVLARRKSDSSTGGSASALILAPTKELVNQIVNEGRKLAMGTGVHVTQVRKGMRLSLAEDATDRQSSTGEPGVSTSEQPITKADVLVSTPGLLCSMFGLGSSSGKHETNDVPENWAVIQNISALSNVQALALDEADVLLDPLFREQTLGIWNSLSHSGLRVSLWSATMGSNIEELTQSTIEARRARLDTAPAPLIRLVVGLKDSAVPNIEHRLVYAATEQGKLMGLRQFLHPAASDKSSATPLLPPFLIFTQTIERAVALHSELLYDIPAEAGGSTRIAVLHADLSDTARDTIMTRFRKGEIWVLITTDLLARGVDFRGVNGVVNYDIPTSSAAYVHRVGRTGRAGREGGVAVTLYSKEDIPYLKHVANVVAMAQKHSGVVKSDSGLQPWLIDSLPKLGKNDKQKFKKRGVESRTSRGEGSDPKAARRARISSKSGFLRKTGNNRKGAIEGSQRRALLESVDEAPAKDADNVEFAGFD</sequence>
<organism evidence="13 14">
    <name type="scientific">Meristemomyces frigidus</name>
    <dbReference type="NCBI Taxonomy" id="1508187"/>
    <lineage>
        <taxon>Eukaryota</taxon>
        <taxon>Fungi</taxon>
        <taxon>Dikarya</taxon>
        <taxon>Ascomycota</taxon>
        <taxon>Pezizomycotina</taxon>
        <taxon>Dothideomycetes</taxon>
        <taxon>Dothideomycetidae</taxon>
        <taxon>Mycosphaerellales</taxon>
        <taxon>Teratosphaeriaceae</taxon>
        <taxon>Meristemomyces</taxon>
    </lineage>
</organism>
<dbReference type="SMART" id="SM00490">
    <property type="entry name" value="HELICc"/>
    <property type="match status" value="1"/>
</dbReference>
<evidence type="ECO:0000256" key="2">
    <source>
        <dbReference type="ARBA" id="ARBA00022801"/>
    </source>
</evidence>
<dbReference type="EMBL" id="JAVRRL010000065">
    <property type="protein sequence ID" value="KAK5109389.1"/>
    <property type="molecule type" value="Genomic_DNA"/>
</dbReference>
<evidence type="ECO:0000259" key="12">
    <source>
        <dbReference type="PROSITE" id="PS51194"/>
    </source>
</evidence>
<dbReference type="EC" id="3.6.4.13" evidence="9"/>
<feature type="domain" description="Helicase C-terminal" evidence="12">
    <location>
        <begin position="463"/>
        <end position="626"/>
    </location>
</feature>
<dbReference type="CDD" id="cd17957">
    <property type="entry name" value="DEADc_DDX52"/>
    <property type="match status" value="1"/>
</dbReference>
<feature type="compositionally biased region" description="Polar residues" evidence="10">
    <location>
        <begin position="302"/>
        <end position="315"/>
    </location>
</feature>
<dbReference type="CDD" id="cd18787">
    <property type="entry name" value="SF2_C_DEAD"/>
    <property type="match status" value="1"/>
</dbReference>
<evidence type="ECO:0000256" key="5">
    <source>
        <dbReference type="ARBA" id="ARBA00024310"/>
    </source>
</evidence>
<evidence type="ECO:0000256" key="7">
    <source>
        <dbReference type="ARBA" id="ARBA00024367"/>
    </source>
</evidence>
<feature type="region of interest" description="Disordered" evidence="10">
    <location>
        <begin position="1"/>
        <end position="64"/>
    </location>
</feature>
<evidence type="ECO:0000256" key="6">
    <source>
        <dbReference type="ARBA" id="ARBA00024355"/>
    </source>
</evidence>
<feature type="compositionally biased region" description="Basic and acidic residues" evidence="10">
    <location>
        <begin position="640"/>
        <end position="663"/>
    </location>
</feature>
<dbReference type="PANTHER" id="PTHR24031">
    <property type="entry name" value="RNA HELICASE"/>
    <property type="match status" value="1"/>
</dbReference>
<dbReference type="GO" id="GO:0005524">
    <property type="term" value="F:ATP binding"/>
    <property type="evidence" value="ECO:0007669"/>
    <property type="project" value="UniProtKB-UniRule"/>
</dbReference>
<comment type="caution">
    <text evidence="13">The sequence shown here is derived from an EMBL/GenBank/DDBJ whole genome shotgun (WGS) entry which is preliminary data.</text>
</comment>
<dbReference type="GO" id="GO:0003724">
    <property type="term" value="F:RNA helicase activity"/>
    <property type="evidence" value="ECO:0007669"/>
    <property type="project" value="UniProtKB-EC"/>
</dbReference>
<comment type="function">
    <text evidence="9">RNA helicase.</text>
</comment>
<name>A0AAN7YDZ2_9PEZI</name>
<feature type="compositionally biased region" description="Low complexity" evidence="10">
    <location>
        <begin position="1"/>
        <end position="10"/>
    </location>
</feature>
<evidence type="ECO:0000313" key="13">
    <source>
        <dbReference type="EMBL" id="KAK5109389.1"/>
    </source>
</evidence>
<dbReference type="GO" id="GO:0030490">
    <property type="term" value="P:maturation of SSU-rRNA"/>
    <property type="evidence" value="ECO:0007669"/>
    <property type="project" value="InterPro"/>
</dbReference>
<evidence type="ECO:0000256" key="10">
    <source>
        <dbReference type="SAM" id="MobiDB-lite"/>
    </source>
</evidence>
<keyword evidence="3 9" id="KW-0067">ATP-binding</keyword>
<dbReference type="InterPro" id="IPR014001">
    <property type="entry name" value="Helicase_ATP-bd"/>
</dbReference>
<dbReference type="SMART" id="SM00487">
    <property type="entry name" value="DEXDc"/>
    <property type="match status" value="1"/>
</dbReference>
<protein>
    <recommendedName>
        <fullName evidence="9">ATP-dependent RNA helicase</fullName>
        <ecNumber evidence="9">3.6.4.13</ecNumber>
    </recommendedName>
</protein>
<evidence type="ECO:0000256" key="3">
    <source>
        <dbReference type="ARBA" id="ARBA00022840"/>
    </source>
</evidence>
<dbReference type="GO" id="GO:0016787">
    <property type="term" value="F:hydrolase activity"/>
    <property type="evidence" value="ECO:0007669"/>
    <property type="project" value="UniProtKB-KW"/>
</dbReference>
<dbReference type="InterPro" id="IPR001650">
    <property type="entry name" value="Helicase_C-like"/>
</dbReference>
<comment type="subunit">
    <text evidence="7">Interacts with the U3 snoRNA and is associated with the 90S and 40S pre-ribosomes.</text>
</comment>
<gene>
    <name evidence="13" type="ORF">LTR62_007055</name>
</gene>
<keyword evidence="1 9" id="KW-0547">Nucleotide-binding</keyword>
<evidence type="ECO:0000256" key="9">
    <source>
        <dbReference type="RuleBase" id="RU365068"/>
    </source>
</evidence>
<dbReference type="Gene3D" id="3.40.50.300">
    <property type="entry name" value="P-loop containing nucleotide triphosphate hydrolases"/>
    <property type="match status" value="2"/>
</dbReference>
<dbReference type="Pfam" id="PF00270">
    <property type="entry name" value="DEAD"/>
    <property type="match status" value="1"/>
</dbReference>
<dbReference type="SUPFAM" id="SSF52540">
    <property type="entry name" value="P-loop containing nucleoside triphosphate hydrolases"/>
    <property type="match status" value="2"/>
</dbReference>
<feature type="domain" description="Helicase ATP-binding" evidence="11">
    <location>
        <begin position="209"/>
        <end position="424"/>
    </location>
</feature>
<dbReference type="AlphaFoldDB" id="A0AAN7YDZ2"/>
<comment type="domain">
    <text evidence="9">The Q motif is unique to and characteristic of the DEAD box family of RNA helicases and controls ATP binding and hydrolysis.</text>
</comment>
<reference evidence="13" key="1">
    <citation type="submission" date="2023-08" db="EMBL/GenBank/DDBJ databases">
        <title>Black Yeasts Isolated from many extreme environments.</title>
        <authorList>
            <person name="Coleine C."/>
            <person name="Stajich J.E."/>
            <person name="Selbmann L."/>
        </authorList>
    </citation>
    <scope>NUCLEOTIDE SEQUENCE</scope>
    <source>
        <strain evidence="13">CCFEE 5401</strain>
    </source>
</reference>
<proteinExistence type="inferred from homology"/>
<accession>A0AAN7YDZ2</accession>
<evidence type="ECO:0000256" key="1">
    <source>
        <dbReference type="ARBA" id="ARBA00022741"/>
    </source>
</evidence>